<dbReference type="Gramene" id="TraesWEE_scaffold_024226_01G000100.1">
    <property type="protein sequence ID" value="TraesWEE_scaffold_024226_01G000100.1"/>
    <property type="gene ID" value="TraesWEE_scaffold_024226_01G000100"/>
</dbReference>
<keyword evidence="3" id="KW-0862">Zinc</keyword>
<evidence type="ECO:0000256" key="3">
    <source>
        <dbReference type="ARBA" id="ARBA00022833"/>
    </source>
</evidence>
<dbReference type="InterPro" id="IPR049914">
    <property type="entry name" value="PHD1-3/5-6"/>
</dbReference>
<dbReference type="PANTHER" id="PTHR33304">
    <property type="match status" value="1"/>
</dbReference>
<sequence>MLSVVLPLMINCMFQQHQWSLNHLHSEARRRKDQSRRSYAFWKLRLRNTPFCRSCAQNFLKKEIGRPSGPGVELAFISAIVRPTSSGEFGRAAVCEICGDVGYGHLLLSCDHCKCAMHQYCLAKVLFDGSLVERWFCDECLPKRGEVTYEGFLQKAPKHARSGSVVRRASTLSVRSTREAGPCRNHNSKSEKSKCKSRRKKCSSSKNSLLRKHKQKGSDMQPMGNKTITRDCNAPNISCDSEKELHSCEVMTIETSKAGKAETQQIDHGHCVHTLNNDCVANCLRARVKQINLQNPLDEFEPPLGDARQLDPSKDNDCLSPGNVEIENLKGHVTPVVARGNQRVPNISCDSGKALHSCEVMTIETSKVGKEENQQIDHGHCVHTLNNDCVANCLPARVKQINLQNPLDEFEPPLGDARQLNPSKDSDCLSPGNVEIENPMGHVTPVVARGNQSVPSTLLDRVDSGSFPGTNLKEIVLLEDSDTSAEHIYTVENCVKDNQGKQIQLIVLDDDEEEAEDVQSEDYNHRSLECDGSLSKRRIGMEDCAEQAVQTGDLNGQNLNAVHLDILIPKSCEITQPVKKRRRNIEANEDNKDEEVLIGTSNRKCALDDASKLTSETLVATDPVLVSRMAFDSEFANQQCSMYSQPTDEPIWSGILKINNEVYISLTAHLSTTACVFVRELSRSLQPVVKVIKLPQLEAWPQSWRTSRPTDGDIALYFFPPSASPNEESDGPVEEIIDSGAVLQAVIGVAELLIFPSTMLPAQYHLCQGKRYLWGMFKHREDESDKDHPVEEQDGSACAKEGEIQEHIFMDRQYEVQCESPDHETSAVKHVVHVENQLLVEQNCGGQEATMSATMGLHSPGNNSSSAEPNPPKARSNCFTQPRADSKPDVPEEVDHQDEQNFTKPSADSAGPAAATPSSIDSAECGAAPPVTQLFGFFTARTPRAQKLIQEMVSEGALLFSVAEEIATGGSAVGSNTGAQVHLAPDSASPPMQERCQPIGFVPLDDDVASEACLELFPVRQEHIGWTPRVETSKEELDFMTKLIVLRQWSITFRNWFSDCSPSIGSALLPTRVANSLSRAFVLLLMAFPMLVSSMWQLTLDELKKTTKKWKTNDGSSSRQSIGLDDDDEQSGGADGQSTMPKRNRHAMGNKWEKERDARDAAASKVFATWTDIFSVKEKEERDLLFLYVQREEM</sequence>
<dbReference type="InterPro" id="IPR019787">
    <property type="entry name" value="Znf_PHD-finger"/>
</dbReference>
<dbReference type="Gramene" id="TraesCLE_scaffold_025654_01G000100.1">
    <property type="protein sequence ID" value="TraesCLE_scaffold_025654_01G000100.1"/>
    <property type="gene ID" value="TraesCLE_scaffold_025654_01G000100"/>
</dbReference>
<proteinExistence type="predicted"/>
<evidence type="ECO:0000256" key="2">
    <source>
        <dbReference type="ARBA" id="ARBA00022771"/>
    </source>
</evidence>
<dbReference type="STRING" id="4565.A0A3B6KFE9"/>
<keyword evidence="5" id="KW-0804">Transcription</keyword>
<dbReference type="GO" id="GO:0034244">
    <property type="term" value="P:negative regulation of transcription elongation by RNA polymerase II"/>
    <property type="evidence" value="ECO:0007669"/>
    <property type="project" value="InterPro"/>
</dbReference>
<dbReference type="InterPro" id="IPR056280">
    <property type="entry name" value="AIPP2-like_SPOC"/>
</dbReference>
<feature type="compositionally biased region" description="Basic residues" evidence="7">
    <location>
        <begin position="195"/>
        <end position="215"/>
    </location>
</feature>
<dbReference type="SUPFAM" id="SSF57903">
    <property type="entry name" value="FYVE/PHD zinc finger"/>
    <property type="match status" value="1"/>
</dbReference>
<reference evidence="9" key="2">
    <citation type="submission" date="2018-10" db="UniProtKB">
        <authorList>
            <consortium name="EnsemblPlants"/>
        </authorList>
    </citation>
    <scope>IDENTIFICATION</scope>
</reference>
<dbReference type="Proteomes" id="UP000019116">
    <property type="component" value="Chromosome 5A"/>
</dbReference>
<dbReference type="PROSITE" id="PS50016">
    <property type="entry name" value="ZF_PHD_2"/>
    <property type="match status" value="1"/>
</dbReference>
<feature type="region of interest" description="Disordered" evidence="7">
    <location>
        <begin position="852"/>
        <end position="925"/>
    </location>
</feature>
<evidence type="ECO:0000256" key="6">
    <source>
        <dbReference type="PROSITE-ProRule" id="PRU00146"/>
    </source>
</evidence>
<feature type="region of interest" description="Disordered" evidence="7">
    <location>
        <begin position="164"/>
        <end position="227"/>
    </location>
</feature>
<evidence type="ECO:0000256" key="5">
    <source>
        <dbReference type="ARBA" id="ARBA00023163"/>
    </source>
</evidence>
<dbReference type="AlphaFoldDB" id="A0A3B6KFE9"/>
<dbReference type="SMART" id="SM00249">
    <property type="entry name" value="PHD"/>
    <property type="match status" value="1"/>
</dbReference>
<organism evidence="9">
    <name type="scientific">Triticum aestivum</name>
    <name type="common">Wheat</name>
    <dbReference type="NCBI Taxonomy" id="4565"/>
    <lineage>
        <taxon>Eukaryota</taxon>
        <taxon>Viridiplantae</taxon>
        <taxon>Streptophyta</taxon>
        <taxon>Embryophyta</taxon>
        <taxon>Tracheophyta</taxon>
        <taxon>Spermatophyta</taxon>
        <taxon>Magnoliopsida</taxon>
        <taxon>Liliopsida</taxon>
        <taxon>Poales</taxon>
        <taxon>Poaceae</taxon>
        <taxon>BOP clade</taxon>
        <taxon>Pooideae</taxon>
        <taxon>Triticodae</taxon>
        <taxon>Triticeae</taxon>
        <taxon>Triticinae</taxon>
        <taxon>Triticum</taxon>
    </lineage>
</organism>
<reference evidence="9" key="1">
    <citation type="submission" date="2018-08" db="EMBL/GenBank/DDBJ databases">
        <authorList>
            <person name="Rossello M."/>
        </authorList>
    </citation>
    <scope>NUCLEOTIDE SEQUENCE [LARGE SCALE GENOMIC DNA]</scope>
    <source>
        <strain evidence="9">cv. Chinese Spring</strain>
    </source>
</reference>
<dbReference type="Pfam" id="PF00628">
    <property type="entry name" value="PHD"/>
    <property type="match status" value="1"/>
</dbReference>
<feature type="domain" description="PHD-type" evidence="8">
    <location>
        <begin position="92"/>
        <end position="143"/>
    </location>
</feature>
<evidence type="ECO:0000256" key="1">
    <source>
        <dbReference type="ARBA" id="ARBA00022723"/>
    </source>
</evidence>
<name>A0A3B6KFE9_WHEAT</name>
<dbReference type="OMA" id="CGGFQAH"/>
<evidence type="ECO:0000313" key="10">
    <source>
        <dbReference type="Proteomes" id="UP000019116"/>
    </source>
</evidence>
<dbReference type="EnsemblPlants" id="TraesCS5A02G125100.1">
    <property type="protein sequence ID" value="TraesCS5A02G125100.1"/>
    <property type="gene ID" value="TraesCS5A02G125100"/>
</dbReference>
<dbReference type="Gramene" id="TraesROB_scaffold_028672_01G000200.1">
    <property type="protein sequence ID" value="TraesROB_scaffold_028672_01G000200.1"/>
    <property type="gene ID" value="TraesROB_scaffold_028672_01G000200"/>
</dbReference>
<keyword evidence="1" id="KW-0479">Metal-binding</keyword>
<dbReference type="GO" id="GO:0140566">
    <property type="term" value="F:histone reader activity"/>
    <property type="evidence" value="ECO:0007669"/>
    <property type="project" value="InterPro"/>
</dbReference>
<keyword evidence="10" id="KW-1185">Reference proteome</keyword>
<evidence type="ECO:0000256" key="7">
    <source>
        <dbReference type="SAM" id="MobiDB-lite"/>
    </source>
</evidence>
<dbReference type="Gene3D" id="3.30.40.10">
    <property type="entry name" value="Zinc/RING finger domain, C3HC4 (zinc finger)"/>
    <property type="match status" value="1"/>
</dbReference>
<keyword evidence="2 6" id="KW-0863">Zinc-finger</keyword>
<dbReference type="CDD" id="cd15489">
    <property type="entry name" value="PHD_SF"/>
    <property type="match status" value="1"/>
</dbReference>
<protein>
    <recommendedName>
        <fullName evidence="8">PHD-type domain-containing protein</fullName>
    </recommendedName>
</protein>
<dbReference type="OrthoDB" id="1932206at2759"/>
<dbReference type="PANTHER" id="PTHR33304:SF38">
    <property type="entry name" value="PHD-TYPE DOMAIN-CONTAINING PROTEIN"/>
    <property type="match status" value="1"/>
</dbReference>
<feature type="compositionally biased region" description="Basic and acidic residues" evidence="7">
    <location>
        <begin position="884"/>
        <end position="901"/>
    </location>
</feature>
<dbReference type="Gramene" id="TraesCS5A02G125100.1">
    <property type="protein sequence ID" value="TraesCS5A02G125100.1"/>
    <property type="gene ID" value="TraesCS5A02G125100"/>
</dbReference>
<dbReference type="Gramene" id="TraesCS5A03G0350400.1">
    <property type="protein sequence ID" value="TraesCS5A03G0350400.1.CDS"/>
    <property type="gene ID" value="TraesCS5A03G0350400"/>
</dbReference>
<keyword evidence="4" id="KW-0805">Transcription regulation</keyword>
<accession>A0A3B6KFE9</accession>
<dbReference type="Pfam" id="PF23121">
    <property type="entry name" value="SPOC_AIPP2"/>
    <property type="match status" value="1"/>
</dbReference>
<dbReference type="InterPro" id="IPR011011">
    <property type="entry name" value="Znf_FYVE_PHD"/>
</dbReference>
<dbReference type="GO" id="GO:0008270">
    <property type="term" value="F:zinc ion binding"/>
    <property type="evidence" value="ECO:0007669"/>
    <property type="project" value="UniProtKB-KW"/>
</dbReference>
<evidence type="ECO:0000313" key="9">
    <source>
        <dbReference type="EnsemblPlants" id="TraesCS5A02G125100.1"/>
    </source>
</evidence>
<dbReference type="InterPro" id="IPR001965">
    <property type="entry name" value="Znf_PHD"/>
</dbReference>
<dbReference type="Gramene" id="TraesCAD_scaffold_030152_01G000100.1">
    <property type="protein sequence ID" value="TraesCAD_scaffold_030152_01G000100.1"/>
    <property type="gene ID" value="TraesCAD_scaffold_030152_01G000100"/>
</dbReference>
<evidence type="ECO:0000256" key="4">
    <source>
        <dbReference type="ARBA" id="ARBA00023015"/>
    </source>
</evidence>
<evidence type="ECO:0000259" key="8">
    <source>
        <dbReference type="PROSITE" id="PS50016"/>
    </source>
</evidence>
<feature type="region of interest" description="Disordered" evidence="7">
    <location>
        <begin position="1109"/>
        <end position="1157"/>
    </location>
</feature>
<dbReference type="InterPro" id="IPR013083">
    <property type="entry name" value="Znf_RING/FYVE/PHD"/>
</dbReference>